<organism evidence="2">
    <name type="scientific">Culex pipiens</name>
    <name type="common">House mosquito</name>
    <dbReference type="NCBI Taxonomy" id="7175"/>
    <lineage>
        <taxon>Eukaryota</taxon>
        <taxon>Metazoa</taxon>
        <taxon>Ecdysozoa</taxon>
        <taxon>Arthropoda</taxon>
        <taxon>Hexapoda</taxon>
        <taxon>Insecta</taxon>
        <taxon>Pterygota</taxon>
        <taxon>Neoptera</taxon>
        <taxon>Endopterygota</taxon>
        <taxon>Diptera</taxon>
        <taxon>Nematocera</taxon>
        <taxon>Culicoidea</taxon>
        <taxon>Culicidae</taxon>
        <taxon>Culicinae</taxon>
        <taxon>Culicini</taxon>
        <taxon>Culex</taxon>
        <taxon>Culex</taxon>
    </lineage>
</organism>
<dbReference type="EMBL" id="HBUE01153985">
    <property type="protein sequence ID" value="CAG6506754.1"/>
    <property type="molecule type" value="Transcribed_RNA"/>
</dbReference>
<dbReference type="EMBL" id="HBUE01153980">
    <property type="protein sequence ID" value="CAG6506746.1"/>
    <property type="molecule type" value="Transcribed_RNA"/>
</dbReference>
<dbReference type="EMBL" id="HBUE01153989">
    <property type="protein sequence ID" value="CAG6506760.1"/>
    <property type="molecule type" value="Transcribed_RNA"/>
</dbReference>
<dbReference type="EMBL" id="HBUE01153973">
    <property type="protein sequence ID" value="CAG6506736.1"/>
    <property type="molecule type" value="Transcribed_RNA"/>
</dbReference>
<dbReference type="AlphaFoldDB" id="A0A8D8GGX5"/>
<dbReference type="EMBL" id="HBUE01259047">
    <property type="protein sequence ID" value="CAG6558088.1"/>
    <property type="molecule type" value="Transcribed_RNA"/>
</dbReference>
<dbReference type="EMBL" id="HBUE01153988">
    <property type="protein sequence ID" value="CAG6506758.1"/>
    <property type="molecule type" value="Transcribed_RNA"/>
</dbReference>
<dbReference type="EMBL" id="HBUE01153979">
    <property type="protein sequence ID" value="CAG6506745.1"/>
    <property type="molecule type" value="Transcribed_RNA"/>
</dbReference>
<dbReference type="EMBL" id="HBUE01259036">
    <property type="protein sequence ID" value="CAG6558070.1"/>
    <property type="molecule type" value="Transcribed_RNA"/>
</dbReference>
<dbReference type="EMBL" id="HBUE01153975">
    <property type="protein sequence ID" value="CAG6506739.1"/>
    <property type="molecule type" value="Transcribed_RNA"/>
</dbReference>
<dbReference type="EMBL" id="HBUE01153992">
    <property type="protein sequence ID" value="CAG6506765.1"/>
    <property type="molecule type" value="Transcribed_RNA"/>
</dbReference>
<feature type="region of interest" description="Disordered" evidence="1">
    <location>
        <begin position="55"/>
        <end position="77"/>
    </location>
</feature>
<dbReference type="EMBL" id="HBUE01153976">
    <property type="protein sequence ID" value="CAG6506741.1"/>
    <property type="molecule type" value="Transcribed_RNA"/>
</dbReference>
<dbReference type="EMBL" id="HBUE01259034">
    <property type="protein sequence ID" value="CAG6558068.1"/>
    <property type="molecule type" value="Transcribed_RNA"/>
</dbReference>
<feature type="region of interest" description="Disordered" evidence="1">
    <location>
        <begin position="100"/>
        <end position="122"/>
    </location>
</feature>
<dbReference type="EMBL" id="HBUE01259042">
    <property type="protein sequence ID" value="CAG6558080.1"/>
    <property type="molecule type" value="Transcribed_RNA"/>
</dbReference>
<dbReference type="EMBL" id="HBUE01259029">
    <property type="protein sequence ID" value="CAG6558060.1"/>
    <property type="molecule type" value="Transcribed_RNA"/>
</dbReference>
<evidence type="ECO:0000256" key="1">
    <source>
        <dbReference type="SAM" id="MobiDB-lite"/>
    </source>
</evidence>
<dbReference type="EMBL" id="HBUE01259043">
    <property type="protein sequence ID" value="CAG6558081.1"/>
    <property type="molecule type" value="Transcribed_RNA"/>
</dbReference>
<dbReference type="EMBL" id="HBUE01259030">
    <property type="protein sequence ID" value="CAG6558062.1"/>
    <property type="molecule type" value="Transcribed_RNA"/>
</dbReference>
<dbReference type="EMBL" id="HBUE01153987">
    <property type="protein sequence ID" value="CAG6506757.1"/>
    <property type="molecule type" value="Transcribed_RNA"/>
</dbReference>
<protein>
    <submittedName>
        <fullName evidence="2">(northern house mosquito) hypothetical protein</fullName>
    </submittedName>
</protein>
<dbReference type="EMBL" id="HBUE01259028">
    <property type="protein sequence ID" value="CAG6558059.1"/>
    <property type="molecule type" value="Transcribed_RNA"/>
</dbReference>
<feature type="compositionally biased region" description="Basic and acidic residues" evidence="1">
    <location>
        <begin position="61"/>
        <end position="77"/>
    </location>
</feature>
<dbReference type="EMBL" id="HBUE01259033">
    <property type="protein sequence ID" value="CAG6558067.1"/>
    <property type="molecule type" value="Transcribed_RNA"/>
</dbReference>
<dbReference type="EMBL" id="HBUE01259027">
    <property type="protein sequence ID" value="CAG6558057.1"/>
    <property type="molecule type" value="Transcribed_RNA"/>
</dbReference>
<dbReference type="EMBL" id="HBUE01259048">
    <property type="protein sequence ID" value="CAG6558089.1"/>
    <property type="molecule type" value="Transcribed_RNA"/>
</dbReference>
<dbReference type="EMBL" id="HBUE01153986">
    <property type="protein sequence ID" value="CAG6506756.1"/>
    <property type="molecule type" value="Transcribed_RNA"/>
</dbReference>
<proteinExistence type="predicted"/>
<dbReference type="EMBL" id="HBUE01153982">
    <property type="protein sequence ID" value="CAG6506749.1"/>
    <property type="molecule type" value="Transcribed_RNA"/>
</dbReference>
<evidence type="ECO:0000313" key="2">
    <source>
        <dbReference type="EMBL" id="CAG6506758.1"/>
    </source>
</evidence>
<dbReference type="EMBL" id="HBUE01153972">
    <property type="protein sequence ID" value="CAG6506735.1"/>
    <property type="molecule type" value="Transcribed_RNA"/>
</dbReference>
<dbReference type="EMBL" id="HBUE01153977">
    <property type="protein sequence ID" value="CAG6506743.1"/>
    <property type="molecule type" value="Transcribed_RNA"/>
</dbReference>
<dbReference type="EMBL" id="HBUE01259039">
    <property type="protein sequence ID" value="CAG6558075.1"/>
    <property type="molecule type" value="Transcribed_RNA"/>
</dbReference>
<dbReference type="EMBL" id="HBUE01259037">
    <property type="protein sequence ID" value="CAG6558072.1"/>
    <property type="molecule type" value="Transcribed_RNA"/>
</dbReference>
<accession>A0A8D8GGX5</accession>
<dbReference type="EMBL" id="HBUE01153981">
    <property type="protein sequence ID" value="CAG6506748.1"/>
    <property type="molecule type" value="Transcribed_RNA"/>
</dbReference>
<dbReference type="EMBL" id="HBUE01259044">
    <property type="protein sequence ID" value="CAG6558082.1"/>
    <property type="molecule type" value="Transcribed_RNA"/>
</dbReference>
<dbReference type="EMBL" id="HBUE01259035">
    <property type="protein sequence ID" value="CAG6558069.1"/>
    <property type="molecule type" value="Transcribed_RNA"/>
</dbReference>
<dbReference type="EMBL" id="HBUE01259032">
    <property type="protein sequence ID" value="CAG6558065.1"/>
    <property type="molecule type" value="Transcribed_RNA"/>
</dbReference>
<reference evidence="2" key="1">
    <citation type="submission" date="2021-05" db="EMBL/GenBank/DDBJ databases">
        <authorList>
            <person name="Alioto T."/>
            <person name="Alioto T."/>
            <person name="Gomez Garrido J."/>
        </authorList>
    </citation>
    <scope>NUCLEOTIDE SEQUENCE</scope>
</reference>
<dbReference type="EMBL" id="HBUE01153971">
    <property type="protein sequence ID" value="CAG6506733.1"/>
    <property type="molecule type" value="Transcribed_RNA"/>
</dbReference>
<sequence length="122" mass="13090">MMPTPTTIIVTGTSLPFCACRRTPASVRRAFRAGRVLREGRLPVRVRSRVRRRVHPGATREVSDCREAGPGVHPDRLALPEASGGVIGEVAERGLVLCSGSAPRIGPRTAGRPWPLPPGTRP</sequence>
<dbReference type="EMBL" id="HBUE01259031">
    <property type="protein sequence ID" value="CAG6558063.1"/>
    <property type="molecule type" value="Transcribed_RNA"/>
</dbReference>
<dbReference type="EMBL" id="HBUE01153983">
    <property type="protein sequence ID" value="CAG6506751.1"/>
    <property type="molecule type" value="Transcribed_RNA"/>
</dbReference>
<dbReference type="EMBL" id="HBUE01259046">
    <property type="protein sequence ID" value="CAG6558086.1"/>
    <property type="molecule type" value="Transcribed_RNA"/>
</dbReference>
<name>A0A8D8GGX5_CULPI</name>
<dbReference type="EMBL" id="HBUE01153991">
    <property type="protein sequence ID" value="CAG6506764.1"/>
    <property type="molecule type" value="Transcribed_RNA"/>
</dbReference>
<dbReference type="EMBL" id="HBUE01153978">
    <property type="protein sequence ID" value="CAG6506744.1"/>
    <property type="molecule type" value="Transcribed_RNA"/>
</dbReference>
<dbReference type="EMBL" id="HBUE01153974">
    <property type="protein sequence ID" value="CAG6506738.1"/>
    <property type="molecule type" value="Transcribed_RNA"/>
</dbReference>
<dbReference type="EMBL" id="HBUE01259041">
    <property type="protein sequence ID" value="CAG6558078.1"/>
    <property type="molecule type" value="Transcribed_RNA"/>
</dbReference>
<dbReference type="EMBL" id="HBUE01153990">
    <property type="protein sequence ID" value="CAG6506762.1"/>
    <property type="molecule type" value="Transcribed_RNA"/>
</dbReference>
<dbReference type="EMBL" id="HBUE01259038">
    <property type="protein sequence ID" value="CAG6558073.1"/>
    <property type="molecule type" value="Transcribed_RNA"/>
</dbReference>
<dbReference type="EMBL" id="HBUE01259045">
    <property type="protein sequence ID" value="CAG6558084.1"/>
    <property type="molecule type" value="Transcribed_RNA"/>
</dbReference>